<evidence type="ECO:0000256" key="3">
    <source>
        <dbReference type="SAM" id="Coils"/>
    </source>
</evidence>
<evidence type="ECO:0000256" key="2">
    <source>
        <dbReference type="ARBA" id="ARBA00022729"/>
    </source>
</evidence>
<dbReference type="InterPro" id="IPR005632">
    <property type="entry name" value="Chaperone_Skp"/>
</dbReference>
<keyword evidence="2" id="KW-0732">Signal</keyword>
<dbReference type="InterPro" id="IPR024930">
    <property type="entry name" value="Skp_dom_sf"/>
</dbReference>
<evidence type="ECO:0000256" key="1">
    <source>
        <dbReference type="ARBA" id="ARBA00009091"/>
    </source>
</evidence>
<gene>
    <name evidence="4" type="ORF">METZ01_LOCUS400441</name>
</gene>
<dbReference type="GO" id="GO:0050821">
    <property type="term" value="P:protein stabilization"/>
    <property type="evidence" value="ECO:0007669"/>
    <property type="project" value="TreeGrafter"/>
</dbReference>
<comment type="similarity">
    <text evidence="1">Belongs to the Skp family.</text>
</comment>
<dbReference type="SMART" id="SM00935">
    <property type="entry name" value="OmpH"/>
    <property type="match status" value="1"/>
</dbReference>
<dbReference type="GO" id="GO:0005829">
    <property type="term" value="C:cytosol"/>
    <property type="evidence" value="ECO:0007669"/>
    <property type="project" value="TreeGrafter"/>
</dbReference>
<dbReference type="Pfam" id="PF03938">
    <property type="entry name" value="OmpH"/>
    <property type="match status" value="1"/>
</dbReference>
<dbReference type="PANTHER" id="PTHR35089:SF1">
    <property type="entry name" value="CHAPERONE PROTEIN SKP"/>
    <property type="match status" value="1"/>
</dbReference>
<reference evidence="4" key="1">
    <citation type="submission" date="2018-05" db="EMBL/GenBank/DDBJ databases">
        <authorList>
            <person name="Lanie J.A."/>
            <person name="Ng W.-L."/>
            <person name="Kazmierczak K.M."/>
            <person name="Andrzejewski T.M."/>
            <person name="Davidsen T.M."/>
            <person name="Wayne K.J."/>
            <person name="Tettelin H."/>
            <person name="Glass J.I."/>
            <person name="Rusch D."/>
            <person name="Podicherti R."/>
            <person name="Tsui H.-C.T."/>
            <person name="Winkler M.E."/>
        </authorList>
    </citation>
    <scope>NUCLEOTIDE SEQUENCE</scope>
</reference>
<dbReference type="SUPFAM" id="SSF111384">
    <property type="entry name" value="OmpH-like"/>
    <property type="match status" value="1"/>
</dbReference>
<organism evidence="4">
    <name type="scientific">marine metagenome</name>
    <dbReference type="NCBI Taxonomy" id="408172"/>
    <lineage>
        <taxon>unclassified sequences</taxon>
        <taxon>metagenomes</taxon>
        <taxon>ecological metagenomes</taxon>
    </lineage>
</organism>
<dbReference type="Gene3D" id="3.30.910.20">
    <property type="entry name" value="Skp domain"/>
    <property type="match status" value="1"/>
</dbReference>
<dbReference type="AlphaFoldDB" id="A0A382VM24"/>
<accession>A0A382VM24</accession>
<evidence type="ECO:0000313" key="4">
    <source>
        <dbReference type="EMBL" id="SVD47587.1"/>
    </source>
</evidence>
<dbReference type="PANTHER" id="PTHR35089">
    <property type="entry name" value="CHAPERONE PROTEIN SKP"/>
    <property type="match status" value="1"/>
</dbReference>
<feature type="coiled-coil region" evidence="3">
    <location>
        <begin position="36"/>
        <end position="103"/>
    </location>
</feature>
<keyword evidence="3" id="KW-0175">Coiled coil</keyword>
<sequence>MLERKQVIIFFISICSFVFAELKIGYIDSNEIMSSFEEVRQVQVDLEKEQRRLENEMNHLMTRLDSLNQNYERQRLLMSENRRQEKENELRKLEENIQKFQMEKFGPEGEIYRKQNILLKPVLTKIDDAIKKVGSEQSYDFILDAMSGALLYALDSHNLTEYVLEELSKSTGSVTE</sequence>
<evidence type="ECO:0008006" key="5">
    <source>
        <dbReference type="Google" id="ProtNLM"/>
    </source>
</evidence>
<name>A0A382VM24_9ZZZZ</name>
<proteinExistence type="inferred from homology"/>
<dbReference type="EMBL" id="UINC01153074">
    <property type="protein sequence ID" value="SVD47587.1"/>
    <property type="molecule type" value="Genomic_DNA"/>
</dbReference>
<dbReference type="GO" id="GO:0051082">
    <property type="term" value="F:unfolded protein binding"/>
    <property type="evidence" value="ECO:0007669"/>
    <property type="project" value="InterPro"/>
</dbReference>
<protein>
    <recommendedName>
        <fullName evidence="5">OmpH family outer membrane protein</fullName>
    </recommendedName>
</protein>